<dbReference type="PANTHER" id="PTHR10380">
    <property type="entry name" value="CUTICLE PROTEIN"/>
    <property type="match status" value="1"/>
</dbReference>
<dbReference type="Proteomes" id="UP000887013">
    <property type="component" value="Unassembled WGS sequence"/>
</dbReference>
<dbReference type="InterPro" id="IPR000618">
    <property type="entry name" value="Insect_cuticle"/>
</dbReference>
<keyword evidence="1" id="KW-0193">Cuticle</keyword>
<evidence type="ECO:0000256" key="2">
    <source>
        <dbReference type="SAM" id="SignalP"/>
    </source>
</evidence>
<dbReference type="InterPro" id="IPR050468">
    <property type="entry name" value="Cuticle_Struct_Prot"/>
</dbReference>
<dbReference type="AlphaFoldDB" id="A0A8X6Q0J3"/>
<comment type="caution">
    <text evidence="3">The sequence shown here is derived from an EMBL/GenBank/DDBJ whole genome shotgun (WGS) entry which is preliminary data.</text>
</comment>
<accession>A0A8X6Q0J3</accession>
<dbReference type="OrthoDB" id="6428372at2759"/>
<gene>
    <name evidence="3" type="primary">AVEN_183656_1</name>
    <name evidence="3" type="ORF">NPIL_143331</name>
</gene>
<name>A0A8X6Q0J3_NEPPI</name>
<feature type="signal peptide" evidence="2">
    <location>
        <begin position="1"/>
        <end position="17"/>
    </location>
</feature>
<proteinExistence type="predicted"/>
<evidence type="ECO:0000313" key="3">
    <source>
        <dbReference type="EMBL" id="GFT90634.1"/>
    </source>
</evidence>
<keyword evidence="4" id="KW-1185">Reference proteome</keyword>
<dbReference type="Pfam" id="PF00379">
    <property type="entry name" value="Chitin_bind_4"/>
    <property type="match status" value="1"/>
</dbReference>
<sequence>MIYKVLLIGVITTLCRSAVLQKYEPVEAVLKEEGLEEHKFPPIPYNFEFDTRDENGTTLFRRESKDGSGKVEGRYGYKDMFGIERIVEYVADENGYRAKIKTNEPGIDKKNSAGVEFYAGAFTSGSSQEAKKYFNAKPEEGSYIAEKEKKKQVEEKIDSAVAKQYSGIITQPSSLNSQHYLFPEKRDQFLRNNQNSATEIRDENKVIPQEFHYTQSVPTISGNRQHLAIINGQVAAIQYAVPQFQTQGVNIHRRLITVPLAHYN</sequence>
<keyword evidence="2" id="KW-0732">Signal</keyword>
<evidence type="ECO:0008006" key="5">
    <source>
        <dbReference type="Google" id="ProtNLM"/>
    </source>
</evidence>
<dbReference type="PROSITE" id="PS51155">
    <property type="entry name" value="CHIT_BIND_RR_2"/>
    <property type="match status" value="1"/>
</dbReference>
<dbReference type="EMBL" id="BMAW01120756">
    <property type="protein sequence ID" value="GFT90634.1"/>
    <property type="molecule type" value="Genomic_DNA"/>
</dbReference>
<dbReference type="GO" id="GO:0008010">
    <property type="term" value="F:structural constituent of chitin-based larval cuticle"/>
    <property type="evidence" value="ECO:0007669"/>
    <property type="project" value="TreeGrafter"/>
</dbReference>
<evidence type="ECO:0000313" key="4">
    <source>
        <dbReference type="Proteomes" id="UP000887013"/>
    </source>
</evidence>
<feature type="chain" id="PRO_5036465781" description="Cuticular protein" evidence="2">
    <location>
        <begin position="18"/>
        <end position="264"/>
    </location>
</feature>
<organism evidence="3 4">
    <name type="scientific">Nephila pilipes</name>
    <name type="common">Giant wood spider</name>
    <name type="synonym">Nephila maculata</name>
    <dbReference type="NCBI Taxonomy" id="299642"/>
    <lineage>
        <taxon>Eukaryota</taxon>
        <taxon>Metazoa</taxon>
        <taxon>Ecdysozoa</taxon>
        <taxon>Arthropoda</taxon>
        <taxon>Chelicerata</taxon>
        <taxon>Arachnida</taxon>
        <taxon>Araneae</taxon>
        <taxon>Araneomorphae</taxon>
        <taxon>Entelegynae</taxon>
        <taxon>Araneoidea</taxon>
        <taxon>Nephilidae</taxon>
        <taxon>Nephila</taxon>
    </lineage>
</organism>
<dbReference type="GO" id="GO:0062129">
    <property type="term" value="C:chitin-based extracellular matrix"/>
    <property type="evidence" value="ECO:0007669"/>
    <property type="project" value="TreeGrafter"/>
</dbReference>
<protein>
    <recommendedName>
        <fullName evidence="5">Cuticular protein</fullName>
    </recommendedName>
</protein>
<evidence type="ECO:0000256" key="1">
    <source>
        <dbReference type="PROSITE-ProRule" id="PRU00497"/>
    </source>
</evidence>
<reference evidence="3" key="1">
    <citation type="submission" date="2020-08" db="EMBL/GenBank/DDBJ databases">
        <title>Multicomponent nature underlies the extraordinary mechanical properties of spider dragline silk.</title>
        <authorList>
            <person name="Kono N."/>
            <person name="Nakamura H."/>
            <person name="Mori M."/>
            <person name="Yoshida Y."/>
            <person name="Ohtoshi R."/>
            <person name="Malay A.D."/>
            <person name="Moran D.A.P."/>
            <person name="Tomita M."/>
            <person name="Numata K."/>
            <person name="Arakawa K."/>
        </authorList>
    </citation>
    <scope>NUCLEOTIDE SEQUENCE</scope>
</reference>